<dbReference type="InterPro" id="IPR027385">
    <property type="entry name" value="Beta-barrel_OMP"/>
</dbReference>
<dbReference type="Gene3D" id="2.40.160.20">
    <property type="match status" value="1"/>
</dbReference>
<dbReference type="RefSeq" id="WP_136483883.1">
    <property type="nucleotide sequence ID" value="NZ_CP076642.1"/>
</dbReference>
<dbReference type="InterPro" id="IPR011250">
    <property type="entry name" value="OMP/PagP_B-barrel"/>
</dbReference>
<dbReference type="EMBL" id="CP076642">
    <property type="protein sequence ID" value="QXO15435.1"/>
    <property type="molecule type" value="Genomic_DNA"/>
</dbReference>
<proteinExistence type="predicted"/>
<organism evidence="4 5">
    <name type="scientific">Vibrio ostreae</name>
    <dbReference type="NCBI Taxonomy" id="2841925"/>
    <lineage>
        <taxon>Bacteria</taxon>
        <taxon>Pseudomonadati</taxon>
        <taxon>Pseudomonadota</taxon>
        <taxon>Gammaproteobacteria</taxon>
        <taxon>Vibrionales</taxon>
        <taxon>Vibrionaceae</taxon>
        <taxon>Vibrio</taxon>
    </lineage>
</organism>
<dbReference type="KEGG" id="vos:KNV97_03095"/>
<gene>
    <name evidence="4" type="ORF">KNV97_03095</name>
</gene>
<reference evidence="4" key="1">
    <citation type="submission" date="2021-06" db="EMBL/GenBank/DDBJ databases">
        <title>Vibrio nov. sp., novel gut bacterium isolated from Yellow Sea oyster.</title>
        <authorList>
            <person name="Muhammad N."/>
            <person name="Nguyen T.H."/>
            <person name="Lee Y.-J."/>
            <person name="Ko J."/>
            <person name="Kim S.-G."/>
        </authorList>
    </citation>
    <scope>NUCLEOTIDE SEQUENCE</scope>
    <source>
        <strain evidence="4">OG9-811</strain>
    </source>
</reference>
<keyword evidence="1 2" id="KW-0732">Signal</keyword>
<feature type="signal peptide" evidence="2">
    <location>
        <begin position="1"/>
        <end position="22"/>
    </location>
</feature>
<feature type="domain" description="Outer membrane protein beta-barrel" evidence="3">
    <location>
        <begin position="13"/>
        <end position="204"/>
    </location>
</feature>
<protein>
    <submittedName>
        <fullName evidence="4">Porin family protein</fullName>
    </submittedName>
</protein>
<evidence type="ECO:0000256" key="2">
    <source>
        <dbReference type="SAM" id="SignalP"/>
    </source>
</evidence>
<dbReference type="Proteomes" id="UP000694232">
    <property type="component" value="Chromosome 2"/>
</dbReference>
<dbReference type="AlphaFoldDB" id="A0A975YLH8"/>
<evidence type="ECO:0000313" key="5">
    <source>
        <dbReference type="Proteomes" id="UP000694232"/>
    </source>
</evidence>
<name>A0A975YLH8_9VIBR</name>
<keyword evidence="5" id="KW-1185">Reference proteome</keyword>
<evidence type="ECO:0000313" key="4">
    <source>
        <dbReference type="EMBL" id="QXO15435.1"/>
    </source>
</evidence>
<evidence type="ECO:0000259" key="3">
    <source>
        <dbReference type="Pfam" id="PF13505"/>
    </source>
</evidence>
<dbReference type="SUPFAM" id="SSF56925">
    <property type="entry name" value="OMPA-like"/>
    <property type="match status" value="1"/>
</dbReference>
<accession>A0A975YLH8</accession>
<sequence>MKLSSWLLPVITIFGLNAAAFAQEDNNTDKKQDIGHVYINADLAFFNDAELESGNGKIKENGDFGDFGYNLAAGYEFNTHRDVKLGVEIEYRHFGTVQYADLVDADGDAVFFNIKPRFIKHYKQVDAYVSLIGGIGHLDFELENTSTGASASASKGGFQYGAEIGVAFRNNMSLHAGYRIAQAQDVEDIDITVSTGYIGIGYQF</sequence>
<dbReference type="Pfam" id="PF13505">
    <property type="entry name" value="OMP_b-brl"/>
    <property type="match status" value="1"/>
</dbReference>
<evidence type="ECO:0000256" key="1">
    <source>
        <dbReference type="ARBA" id="ARBA00022729"/>
    </source>
</evidence>
<feature type="chain" id="PRO_5038067806" evidence="2">
    <location>
        <begin position="23"/>
        <end position="204"/>
    </location>
</feature>